<comment type="caution">
    <text evidence="1">The sequence shown here is derived from an EMBL/GenBank/DDBJ whole genome shotgun (WGS) entry which is preliminary data.</text>
</comment>
<organism evidence="1 2">
    <name type="scientific">Orchesella dallaii</name>
    <dbReference type="NCBI Taxonomy" id="48710"/>
    <lineage>
        <taxon>Eukaryota</taxon>
        <taxon>Metazoa</taxon>
        <taxon>Ecdysozoa</taxon>
        <taxon>Arthropoda</taxon>
        <taxon>Hexapoda</taxon>
        <taxon>Collembola</taxon>
        <taxon>Entomobryomorpha</taxon>
        <taxon>Entomobryoidea</taxon>
        <taxon>Orchesellidae</taxon>
        <taxon>Orchesellinae</taxon>
        <taxon>Orchesella</taxon>
    </lineage>
</organism>
<name>A0ABP1RD77_9HEXA</name>
<dbReference type="EMBL" id="CAXLJM020000068">
    <property type="protein sequence ID" value="CAL8124412.1"/>
    <property type="molecule type" value="Genomic_DNA"/>
</dbReference>
<accession>A0ABP1RD77</accession>
<keyword evidence="2" id="KW-1185">Reference proteome</keyword>
<dbReference type="Proteomes" id="UP001642540">
    <property type="component" value="Unassembled WGS sequence"/>
</dbReference>
<evidence type="ECO:0000313" key="1">
    <source>
        <dbReference type="EMBL" id="CAL8124412.1"/>
    </source>
</evidence>
<sequence length="750" mass="87331">MKQQILLINIPLLIPTFVIFTTICNSAQVNGGGYATVETGKIYKLIQSLNSYPDLKPKYNTYYKEKYGITSPNWKFPVVRNLEKYLSPFSQCFVHITNFQNVDFQSQSTVPIVIRHQVPSKITAPNFFNQETLTWAPTEFNATRASINHFIVFQCPLSKYLVDRSFLRGMCSSIDKFKFSFNTRPWNCEVAVSLFPPLYVFEYFGDKIPFLDITLPIHLSIPPLWTIAPNFIYSLDTFYESNIFNIWILDELYEKTWSHRHGIQWKKSRYGVARAGPTGAQGAALIEKLRRCERFVTSEVFQLISSLVVTDHKADVESKEYDRLERLWNNTKLLPNFWKLYKNVQDEVRKYSGPEYYYIVFQSSLLKLQERHSFEVLKECNKVAVILPALTCNQIANNLSRNENLADVFVGKEVLYDRAFRVKISGSVSVNLIMRAKWVMGSGIWDFWSQIFEHRELFNEDKSSETQLKAPSMSGNISVNYEGKVGDGFWDFWSQIFEHRELFNEDKSSETQLKAPSMSGNISVEEDRSSVQSNFSAQTVKMKAYKMTRERRKLKAQVEMAENRTEVFEHMTQMQKNKELFVRISGEASIPQIKDELIEICDGMRFYVHLDTQLRENYLPAQLIPTLLDLVTTRVNTLNPKVGKFSLSFQLQIDYIKELQNAWLDQPSLGFFKYSKMTKEERSELEKQYQQRSRAAIEWKITFDALKAEWEREKGPLYVELKYCLQLLKNLRAGLESNPENGKCHSGTKK</sequence>
<protein>
    <submittedName>
        <fullName evidence="1">Uncharacterized protein</fullName>
    </submittedName>
</protein>
<proteinExistence type="predicted"/>
<gene>
    <name evidence="1" type="ORF">ODALV1_LOCUS20603</name>
</gene>
<reference evidence="1 2" key="1">
    <citation type="submission" date="2024-08" db="EMBL/GenBank/DDBJ databases">
        <authorList>
            <person name="Cucini C."/>
            <person name="Frati F."/>
        </authorList>
    </citation>
    <scope>NUCLEOTIDE SEQUENCE [LARGE SCALE GENOMIC DNA]</scope>
</reference>
<evidence type="ECO:0000313" key="2">
    <source>
        <dbReference type="Proteomes" id="UP001642540"/>
    </source>
</evidence>